<dbReference type="EMBL" id="PGOL01001762">
    <property type="protein sequence ID" value="PKI54853.1"/>
    <property type="molecule type" value="Genomic_DNA"/>
</dbReference>
<organism evidence="2 3">
    <name type="scientific">Punica granatum</name>
    <name type="common">Pomegranate</name>
    <dbReference type="NCBI Taxonomy" id="22663"/>
    <lineage>
        <taxon>Eukaryota</taxon>
        <taxon>Viridiplantae</taxon>
        <taxon>Streptophyta</taxon>
        <taxon>Embryophyta</taxon>
        <taxon>Tracheophyta</taxon>
        <taxon>Spermatophyta</taxon>
        <taxon>Magnoliopsida</taxon>
        <taxon>eudicotyledons</taxon>
        <taxon>Gunneridae</taxon>
        <taxon>Pentapetalae</taxon>
        <taxon>rosids</taxon>
        <taxon>malvids</taxon>
        <taxon>Myrtales</taxon>
        <taxon>Lythraceae</taxon>
        <taxon>Punica</taxon>
    </lineage>
</organism>
<feature type="region of interest" description="Disordered" evidence="1">
    <location>
        <begin position="1"/>
        <end position="33"/>
    </location>
</feature>
<proteinExistence type="predicted"/>
<dbReference type="Proteomes" id="UP000233551">
    <property type="component" value="Unassembled WGS sequence"/>
</dbReference>
<keyword evidence="3" id="KW-1185">Reference proteome</keyword>
<evidence type="ECO:0000313" key="3">
    <source>
        <dbReference type="Proteomes" id="UP000233551"/>
    </source>
</evidence>
<accession>A0A2I0JFW4</accession>
<comment type="caution">
    <text evidence="2">The sequence shown here is derived from an EMBL/GenBank/DDBJ whole genome shotgun (WGS) entry which is preliminary data.</text>
</comment>
<gene>
    <name evidence="2" type="ORF">CRG98_024736</name>
</gene>
<reference evidence="2 3" key="1">
    <citation type="submission" date="2017-11" db="EMBL/GenBank/DDBJ databases">
        <title>De-novo sequencing of pomegranate (Punica granatum L.) genome.</title>
        <authorList>
            <person name="Akparov Z."/>
            <person name="Amiraslanov A."/>
            <person name="Hajiyeva S."/>
            <person name="Abbasov M."/>
            <person name="Kaur K."/>
            <person name="Hamwieh A."/>
            <person name="Solovyev V."/>
            <person name="Salamov A."/>
            <person name="Braich B."/>
            <person name="Kosarev P."/>
            <person name="Mahmoud A."/>
            <person name="Hajiyev E."/>
            <person name="Babayeva S."/>
            <person name="Izzatullayeva V."/>
            <person name="Mammadov A."/>
            <person name="Mammadov A."/>
            <person name="Sharifova S."/>
            <person name="Ojaghi J."/>
            <person name="Eynullazada K."/>
            <person name="Bayramov B."/>
            <person name="Abdulazimova A."/>
            <person name="Shahmuradov I."/>
        </authorList>
    </citation>
    <scope>NUCLEOTIDE SEQUENCE [LARGE SCALE GENOMIC DNA]</scope>
    <source>
        <strain evidence="3">cv. AG2017</strain>
        <tissue evidence="2">Leaf</tissue>
    </source>
</reference>
<dbReference type="AlphaFoldDB" id="A0A2I0JFW4"/>
<protein>
    <submittedName>
        <fullName evidence="2">Uncharacterized protein</fullName>
    </submittedName>
</protein>
<name>A0A2I0JFW4_PUNGR</name>
<sequence>MGGKGAEIEEGNGNRNGKGMTGKVANTEIGTSEIDATVEAESVTVEETVITDMTETETGTGIETGITGETGIVTGTGAGIVTEAARGSCLSIHSPAVSSDLNILA</sequence>
<evidence type="ECO:0000256" key="1">
    <source>
        <dbReference type="SAM" id="MobiDB-lite"/>
    </source>
</evidence>
<evidence type="ECO:0000313" key="2">
    <source>
        <dbReference type="EMBL" id="PKI54853.1"/>
    </source>
</evidence>